<dbReference type="Gene3D" id="3.40.630.30">
    <property type="match status" value="1"/>
</dbReference>
<keyword evidence="2" id="KW-0808">Transferase</keyword>
<reference evidence="3" key="1">
    <citation type="journal article" date="2019" name="Int. J. Syst. Evol. Microbiol.">
        <title>The Global Catalogue of Microorganisms (GCM) 10K type strain sequencing project: providing services to taxonomists for standard genome sequencing and annotation.</title>
        <authorList>
            <consortium name="The Broad Institute Genomics Platform"/>
            <consortium name="The Broad Institute Genome Sequencing Center for Infectious Disease"/>
            <person name="Wu L."/>
            <person name="Ma J."/>
        </authorList>
    </citation>
    <scope>NUCLEOTIDE SEQUENCE [LARGE SCALE GENOMIC DNA]</scope>
    <source>
        <strain evidence="3">CCUG 63287</strain>
    </source>
</reference>
<evidence type="ECO:0000259" key="1">
    <source>
        <dbReference type="PROSITE" id="PS51186"/>
    </source>
</evidence>
<keyword evidence="3" id="KW-1185">Reference proteome</keyword>
<dbReference type="PROSITE" id="PS51186">
    <property type="entry name" value="GNAT"/>
    <property type="match status" value="1"/>
</dbReference>
<dbReference type="PANTHER" id="PTHR43441">
    <property type="entry name" value="RIBOSOMAL-PROTEIN-SERINE ACETYLTRANSFERASE"/>
    <property type="match status" value="1"/>
</dbReference>
<evidence type="ECO:0000313" key="3">
    <source>
        <dbReference type="Proteomes" id="UP001595987"/>
    </source>
</evidence>
<dbReference type="CDD" id="cd04301">
    <property type="entry name" value="NAT_SF"/>
    <property type="match status" value="1"/>
</dbReference>
<name>A0ABV9JFM0_9LACT</name>
<dbReference type="InterPro" id="IPR000182">
    <property type="entry name" value="GNAT_dom"/>
</dbReference>
<organism evidence="2 3">
    <name type="scientific">Lactococcus nasutitermitis</name>
    <dbReference type="NCBI Taxonomy" id="1652957"/>
    <lineage>
        <taxon>Bacteria</taxon>
        <taxon>Bacillati</taxon>
        <taxon>Bacillota</taxon>
        <taxon>Bacilli</taxon>
        <taxon>Lactobacillales</taxon>
        <taxon>Streptococcaceae</taxon>
        <taxon>Lactococcus</taxon>
    </lineage>
</organism>
<comment type="caution">
    <text evidence="2">The sequence shown here is derived from an EMBL/GenBank/DDBJ whole genome shotgun (WGS) entry which is preliminary data.</text>
</comment>
<dbReference type="RefSeq" id="WP_213535071.1">
    <property type="nucleotide sequence ID" value="NZ_BOVQ01000004.1"/>
</dbReference>
<dbReference type="SUPFAM" id="SSF55729">
    <property type="entry name" value="Acyl-CoA N-acyltransferases (Nat)"/>
    <property type="match status" value="1"/>
</dbReference>
<keyword evidence="2" id="KW-0012">Acyltransferase</keyword>
<dbReference type="GO" id="GO:0016746">
    <property type="term" value="F:acyltransferase activity"/>
    <property type="evidence" value="ECO:0007669"/>
    <property type="project" value="UniProtKB-KW"/>
</dbReference>
<dbReference type="EMBL" id="JBHSGD010000005">
    <property type="protein sequence ID" value="MFC4652295.1"/>
    <property type="molecule type" value="Genomic_DNA"/>
</dbReference>
<dbReference type="EC" id="2.3.-.-" evidence="2"/>
<dbReference type="PANTHER" id="PTHR43441:SF11">
    <property type="entry name" value="RIBOSOMAL-PROTEIN-SERINE ACETYLTRANSFERASE"/>
    <property type="match status" value="1"/>
</dbReference>
<accession>A0ABV9JFM0</accession>
<evidence type="ECO:0000313" key="2">
    <source>
        <dbReference type="EMBL" id="MFC4652295.1"/>
    </source>
</evidence>
<dbReference type="InterPro" id="IPR051908">
    <property type="entry name" value="Ribosomal_N-acetyltransferase"/>
</dbReference>
<proteinExistence type="predicted"/>
<protein>
    <submittedName>
        <fullName evidence="2">GNAT family N-acetyltransferase</fullName>
        <ecNumber evidence="2">2.3.-.-</ecNumber>
    </submittedName>
</protein>
<dbReference type="Proteomes" id="UP001595987">
    <property type="component" value="Unassembled WGS sequence"/>
</dbReference>
<gene>
    <name evidence="2" type="ORF">ACFO26_05175</name>
</gene>
<feature type="domain" description="N-acetyltransferase" evidence="1">
    <location>
        <begin position="4"/>
        <end position="164"/>
    </location>
</feature>
<dbReference type="InterPro" id="IPR016181">
    <property type="entry name" value="Acyl_CoA_acyltransferase"/>
</dbReference>
<sequence length="166" mass="19489">MRKIDLREITEADVALLYRLYQDKSSMRYFGRAPSQSEQEVADVIAENLNWRTEKIGVRYLAFDGVHFLGFISLKRYDTRFQRAEIDYIIAPEVRQQGFGTRILQAFLQRAFVEWRLARLSAYVNPENLPSQKLLEKCGFQREGLLKNWDGIDGDCYIYGFTKESK</sequence>
<dbReference type="Pfam" id="PF13302">
    <property type="entry name" value="Acetyltransf_3"/>
    <property type="match status" value="1"/>
</dbReference>